<keyword evidence="1" id="KW-0456">Lyase</keyword>
<dbReference type="Gene3D" id="3.20.10.10">
    <property type="entry name" value="D-amino Acid Aminotransferase, subunit A, domain 2"/>
    <property type="match status" value="1"/>
</dbReference>
<dbReference type="RefSeq" id="WP_243407348.1">
    <property type="nucleotide sequence ID" value="NZ_FZMO01000087.1"/>
</dbReference>
<dbReference type="InterPro" id="IPR043132">
    <property type="entry name" value="BCAT-like_C"/>
</dbReference>
<dbReference type="SUPFAM" id="SSF56752">
    <property type="entry name" value="D-aminoacid aminotransferase-like PLP-dependent enzymes"/>
    <property type="match status" value="1"/>
</dbReference>
<dbReference type="Gene3D" id="3.30.470.10">
    <property type="match status" value="1"/>
</dbReference>
<reference evidence="1" key="1">
    <citation type="submission" date="2017-06" db="EMBL/GenBank/DDBJ databases">
        <authorList>
            <person name="Kim H.J."/>
            <person name="Triplett B.A."/>
        </authorList>
    </citation>
    <scope>NUCLEOTIDE SEQUENCE [LARGE SCALE GENOMIC DNA]</scope>
    <source>
        <strain evidence="1">FRACA_ARgP5</strain>
    </source>
</reference>
<dbReference type="InterPro" id="IPR036038">
    <property type="entry name" value="Aminotransferase-like"/>
</dbReference>
<organism evidence="1 2">
    <name type="scientific">Frankia canadensis</name>
    <dbReference type="NCBI Taxonomy" id="1836972"/>
    <lineage>
        <taxon>Bacteria</taxon>
        <taxon>Bacillati</taxon>
        <taxon>Actinomycetota</taxon>
        <taxon>Actinomycetes</taxon>
        <taxon>Frankiales</taxon>
        <taxon>Frankiaceae</taxon>
        <taxon>Frankia</taxon>
    </lineage>
</organism>
<dbReference type="Pfam" id="PF01063">
    <property type="entry name" value="Aminotran_4"/>
    <property type="match status" value="1"/>
</dbReference>
<dbReference type="Proteomes" id="UP000234331">
    <property type="component" value="Unassembled WGS sequence"/>
</dbReference>
<dbReference type="EMBL" id="FZMO01000087">
    <property type="protein sequence ID" value="SNQ47206.1"/>
    <property type="molecule type" value="Genomic_DNA"/>
</dbReference>
<dbReference type="GO" id="GO:0016829">
    <property type="term" value="F:lyase activity"/>
    <property type="evidence" value="ECO:0007669"/>
    <property type="project" value="UniProtKB-KW"/>
</dbReference>
<dbReference type="AlphaFoldDB" id="A0A2I2KNH8"/>
<proteinExistence type="predicted"/>
<accession>A0A2I2KNH8</accession>
<dbReference type="InterPro" id="IPR001544">
    <property type="entry name" value="Aminotrans_IV"/>
</dbReference>
<evidence type="ECO:0000313" key="1">
    <source>
        <dbReference type="EMBL" id="SNQ47206.1"/>
    </source>
</evidence>
<keyword evidence="1" id="KW-0032">Aminotransferase</keyword>
<protein>
    <submittedName>
        <fullName evidence="1">Branched-chain amino acid aminotransferase/4-amino-4-deoxychorismate lyase</fullName>
    </submittedName>
</protein>
<sequence length="264" mass="28902">MLADSKVMELDGQPAPPDVVQALGLTNYGHFTSMRVEDGRVRGLSLHLERLVRDCRALFAADLDPDRVRRLVADAVRGRSGAFVVRVTVFDPSLDLGHPGATLTPRIGITFRPAAAAALPPLRLGSRQYRRDLPAVKHVGLFGPLRERRAAQLAGYDDALLVSREQVLEGPTWNIGLYDGQSVVWPDGEVLPGVTMTLLQQRQPHKTVPVYVDALDAFQAAFATNTSIGIRPIRAIDKVEFQVDHPIYEVLRAAYAAVQLDSLG</sequence>
<keyword evidence="1" id="KW-0808">Transferase</keyword>
<dbReference type="InterPro" id="IPR043131">
    <property type="entry name" value="BCAT-like_N"/>
</dbReference>
<dbReference type="NCBIfam" id="NF006734">
    <property type="entry name" value="PRK09266.1"/>
    <property type="match status" value="1"/>
</dbReference>
<keyword evidence="2" id="KW-1185">Reference proteome</keyword>
<dbReference type="GO" id="GO:0008483">
    <property type="term" value="F:transaminase activity"/>
    <property type="evidence" value="ECO:0007669"/>
    <property type="project" value="UniProtKB-KW"/>
</dbReference>
<evidence type="ECO:0000313" key="2">
    <source>
        <dbReference type="Proteomes" id="UP000234331"/>
    </source>
</evidence>
<gene>
    <name evidence="1" type="ORF">FRACA_1770008</name>
</gene>
<name>A0A2I2KNH8_9ACTN</name>